<dbReference type="RefSeq" id="WP_209287443.1">
    <property type="nucleotide sequence ID" value="NZ_JACVEW010000011.1"/>
</dbReference>
<gene>
    <name evidence="2" type="ORF">H9C73_08750</name>
</gene>
<organism evidence="2 3">
    <name type="scientific">Marinobacterium alkalitolerans</name>
    <dbReference type="NCBI Taxonomy" id="1542925"/>
    <lineage>
        <taxon>Bacteria</taxon>
        <taxon>Pseudomonadati</taxon>
        <taxon>Pseudomonadota</taxon>
        <taxon>Gammaproteobacteria</taxon>
        <taxon>Oceanospirillales</taxon>
        <taxon>Oceanospirillaceae</taxon>
        <taxon>Marinobacterium</taxon>
    </lineage>
</organism>
<dbReference type="Gene3D" id="2.40.10.220">
    <property type="entry name" value="predicted glycosyltransferase like domains"/>
    <property type="match status" value="1"/>
</dbReference>
<proteinExistence type="predicted"/>
<evidence type="ECO:0000313" key="2">
    <source>
        <dbReference type="EMBL" id="MBP0048826.1"/>
    </source>
</evidence>
<evidence type="ECO:0000259" key="1">
    <source>
        <dbReference type="Pfam" id="PF07238"/>
    </source>
</evidence>
<reference evidence="2 3" key="1">
    <citation type="submission" date="2020-09" db="EMBL/GenBank/DDBJ databases">
        <authorList>
            <person name="Tanuku N.R.S."/>
        </authorList>
    </citation>
    <scope>NUCLEOTIDE SEQUENCE [LARGE SCALE GENOMIC DNA]</scope>
    <source>
        <strain evidence="2 3">AK62</strain>
    </source>
</reference>
<dbReference type="EMBL" id="JACVEW010000011">
    <property type="protein sequence ID" value="MBP0048826.1"/>
    <property type="molecule type" value="Genomic_DNA"/>
</dbReference>
<dbReference type="InterPro" id="IPR009875">
    <property type="entry name" value="PilZ_domain"/>
</dbReference>
<dbReference type="Proteomes" id="UP000810171">
    <property type="component" value="Unassembled WGS sequence"/>
</dbReference>
<feature type="domain" description="PilZ" evidence="1">
    <location>
        <begin position="15"/>
        <end position="108"/>
    </location>
</feature>
<keyword evidence="3" id="KW-1185">Reference proteome</keyword>
<protein>
    <submittedName>
        <fullName evidence="2">PilZ domain-containing protein</fullName>
    </submittedName>
</protein>
<sequence length="123" mass="14190">MKPNIQIPELKDSGRRAYRLHVDEDDPIEVHIGDIEVNIRDLSETGLAFITDQALTDTRVPAHIKFRIDSRTIMLECQLILVRKVGQVWCADIDGLSAREHKLLSEFITWCQTRAIRRAKKKV</sequence>
<name>A0ABS3ZB32_9GAMM</name>
<accession>A0ABS3ZB32</accession>
<dbReference type="Pfam" id="PF07238">
    <property type="entry name" value="PilZ"/>
    <property type="match status" value="1"/>
</dbReference>
<comment type="caution">
    <text evidence="2">The sequence shown here is derived from an EMBL/GenBank/DDBJ whole genome shotgun (WGS) entry which is preliminary data.</text>
</comment>
<evidence type="ECO:0000313" key="3">
    <source>
        <dbReference type="Proteomes" id="UP000810171"/>
    </source>
</evidence>